<reference evidence="1 2" key="1">
    <citation type="submission" date="2024-03" db="EMBL/GenBank/DDBJ databases">
        <authorList>
            <person name="Shriver K.J."/>
            <person name="Jarquin D.M."/>
            <person name="Bolanos-Abarca L."/>
            <person name="Cohen Z.M."/>
            <person name="Hayes E."/>
            <person name="Mustafa Y."/>
            <person name="Pacheco-Mendoza M."/>
            <person name="Broussard A.C."/>
            <person name="Fogarty M.P."/>
            <person name="Ko C."/>
            <person name="Russell D.A."/>
            <person name="Jacobs-Sera D."/>
            <person name="Hatfull G.F."/>
        </authorList>
    </citation>
    <scope>NUCLEOTIDE SEQUENCE [LARGE SCALE GENOMIC DNA]</scope>
</reference>
<gene>
    <name evidence="1" type="primary">69</name>
    <name evidence="1" type="ORF">SEA_MORGANA_69</name>
</gene>
<dbReference type="EMBL" id="PP537962">
    <property type="protein sequence ID" value="XAO35503.1"/>
    <property type="molecule type" value="Genomic_DNA"/>
</dbReference>
<evidence type="ECO:0000313" key="2">
    <source>
        <dbReference type="Proteomes" id="UP001494874"/>
    </source>
</evidence>
<proteinExistence type="predicted"/>
<name>A0AAX4RAQ5_9CAUD</name>
<sequence length="84" mass="9583">MSDTPLTIDGWARMFGRQKKFHYFRETEPGQSRVRSMCGKYEITPGHISFLGPLQPYRPGALHIAPGDCLECSRKLRANETGER</sequence>
<protein>
    <submittedName>
        <fullName evidence="1">Uncharacterized protein</fullName>
    </submittedName>
</protein>
<keyword evidence="2" id="KW-1185">Reference proteome</keyword>
<accession>A0AAX4RAQ5</accession>
<organism evidence="1 2">
    <name type="scientific">Gordonia phage Morgana</name>
    <dbReference type="NCBI Taxonomy" id="3137292"/>
    <lineage>
        <taxon>Viruses</taxon>
        <taxon>Duplodnaviria</taxon>
        <taxon>Heunggongvirae</taxon>
        <taxon>Uroviricota</taxon>
        <taxon>Caudoviricetes</taxon>
        <taxon>Kruegerviridae</taxon>
        <taxon>Cafassovirus</taxon>
        <taxon>Cafassovirus morgana</taxon>
    </lineage>
</organism>
<dbReference type="Proteomes" id="UP001494874">
    <property type="component" value="Segment"/>
</dbReference>
<evidence type="ECO:0000313" key="1">
    <source>
        <dbReference type="EMBL" id="XAO35503.1"/>
    </source>
</evidence>